<evidence type="ECO:0000259" key="7">
    <source>
        <dbReference type="PROSITE" id="PS51372"/>
    </source>
</evidence>
<organism evidence="8 9">
    <name type="scientific">Celerinatantimonas yamalensis</name>
    <dbReference type="NCBI Taxonomy" id="559956"/>
    <lineage>
        <taxon>Bacteria</taxon>
        <taxon>Pseudomonadati</taxon>
        <taxon>Pseudomonadota</taxon>
        <taxon>Gammaproteobacteria</taxon>
        <taxon>Celerinatantimonadaceae</taxon>
        <taxon>Celerinatantimonas</taxon>
    </lineage>
</organism>
<comment type="caution">
    <text evidence="8">The sequence shown here is derived from an EMBL/GenBank/DDBJ whole genome shotgun (WGS) entry which is preliminary data.</text>
</comment>
<dbReference type="Pfam" id="PF00874">
    <property type="entry name" value="PRD"/>
    <property type="match status" value="2"/>
</dbReference>
<evidence type="ECO:0000256" key="4">
    <source>
        <dbReference type="ARBA" id="ARBA00023159"/>
    </source>
</evidence>
<reference evidence="8 9" key="1">
    <citation type="journal article" date="2013" name="Int. J. Syst. Evol. Microbiol.">
        <title>Celerinatantimonas yamalensis sp. nov., a cold-adapted diazotrophic bacterium from a cold permafrost brine.</title>
        <authorList>
            <person name="Shcherbakova V."/>
            <person name="Chuvilskaya N."/>
            <person name="Rivkina E."/>
            <person name="Demidov N."/>
            <person name="Uchaeva V."/>
            <person name="Suetin S."/>
            <person name="Suzina N."/>
            <person name="Gilichinsky D."/>
        </authorList>
    </citation>
    <scope>NUCLEOTIDE SEQUENCE [LARGE SCALE GENOMIC DNA]</scope>
    <source>
        <strain evidence="8 9">C7</strain>
    </source>
</reference>
<comment type="similarity">
    <text evidence="6">Belongs to the transcriptional antiterminator BglG family.</text>
</comment>
<dbReference type="PROSITE" id="PS00654">
    <property type="entry name" value="PRD_1"/>
    <property type="match status" value="1"/>
</dbReference>
<evidence type="ECO:0000256" key="1">
    <source>
        <dbReference type="ARBA" id="ARBA00022737"/>
    </source>
</evidence>
<name>A0ABW9G7U2_9GAMM</name>
<dbReference type="EMBL" id="JBEQCT010000003">
    <property type="protein sequence ID" value="MFM2485305.1"/>
    <property type="molecule type" value="Genomic_DNA"/>
</dbReference>
<dbReference type="InterPro" id="IPR050661">
    <property type="entry name" value="BglG_antiterminators"/>
</dbReference>
<dbReference type="SMART" id="SM01061">
    <property type="entry name" value="CAT_RBD"/>
    <property type="match status" value="1"/>
</dbReference>
<evidence type="ECO:0000313" key="8">
    <source>
        <dbReference type="EMBL" id="MFM2485305.1"/>
    </source>
</evidence>
<dbReference type="InterPro" id="IPR011608">
    <property type="entry name" value="PRD"/>
</dbReference>
<dbReference type="NCBIfam" id="NF046042">
    <property type="entry name" value="LicT"/>
    <property type="match status" value="1"/>
</dbReference>
<feature type="domain" description="PRD" evidence="7">
    <location>
        <begin position="65"/>
        <end position="170"/>
    </location>
</feature>
<evidence type="ECO:0000256" key="3">
    <source>
        <dbReference type="ARBA" id="ARBA00023015"/>
    </source>
</evidence>
<sequence>MLKISKVLNNNVVVLDDHGQESIVMGRGLGFQKRPGDSIDSAMIEKTFSSSEPLVSDRLTELLNDIPIEVITTTERIIAVAREHLKGKLHDSIYISLTDHCNFAIERFRKGALIHNVLLWEIKRLYPDEFSVGLKALDLIEKYIYFRLPEDEAGFIALHFVNAQLNGDMQGVYQITKIIQEILNLIKYQLNIDFNDESLDQQRLITHLKFFVQRMLAGDQSEIINSPLDEAIHAQYPEANYCVGKVAKYISERYHYMINNEERMFLTLHIGRIYEKSPKKQ</sequence>
<keyword evidence="2" id="KW-0694">RNA-binding</keyword>
<keyword evidence="4" id="KW-0010">Activator</keyword>
<protein>
    <submittedName>
        <fullName evidence="8">BglG family transcription antiterminator LicT</fullName>
    </submittedName>
</protein>
<dbReference type="PROSITE" id="PS51372">
    <property type="entry name" value="PRD_2"/>
    <property type="match status" value="2"/>
</dbReference>
<dbReference type="Gene3D" id="2.30.24.10">
    <property type="entry name" value="CAT RNA-binding domain"/>
    <property type="match status" value="1"/>
</dbReference>
<dbReference type="InterPro" id="IPR036650">
    <property type="entry name" value="CAT_RNA-bd_dom_sf"/>
</dbReference>
<keyword evidence="1" id="KW-0677">Repeat</keyword>
<keyword evidence="9" id="KW-1185">Reference proteome</keyword>
<gene>
    <name evidence="8" type="primary">licT</name>
    <name evidence="8" type="ORF">ABUE30_09565</name>
</gene>
<dbReference type="RefSeq" id="WP_408623518.1">
    <property type="nucleotide sequence ID" value="NZ_JBEQCT010000003.1"/>
</dbReference>
<dbReference type="SUPFAM" id="SSF50151">
    <property type="entry name" value="SacY-like RNA-binding domain"/>
    <property type="match status" value="1"/>
</dbReference>
<keyword evidence="5" id="KW-0804">Transcription</keyword>
<proteinExistence type="inferred from homology"/>
<keyword evidence="3" id="KW-0805">Transcription regulation</keyword>
<evidence type="ECO:0000256" key="6">
    <source>
        <dbReference type="ARBA" id="ARBA00038510"/>
    </source>
</evidence>
<dbReference type="InterPro" id="IPR001550">
    <property type="entry name" value="Transcrpt_antitermin_CS"/>
</dbReference>
<dbReference type="Proteomes" id="UP001629953">
    <property type="component" value="Unassembled WGS sequence"/>
</dbReference>
<dbReference type="PANTHER" id="PTHR30185:SF15">
    <property type="entry name" value="CRYPTIC BETA-GLUCOSIDE BGL OPERON ANTITERMINATOR"/>
    <property type="match status" value="1"/>
</dbReference>
<dbReference type="InterPro" id="IPR036634">
    <property type="entry name" value="PRD_sf"/>
</dbReference>
<evidence type="ECO:0000256" key="2">
    <source>
        <dbReference type="ARBA" id="ARBA00022884"/>
    </source>
</evidence>
<dbReference type="Pfam" id="PF03123">
    <property type="entry name" value="CAT_RBD"/>
    <property type="match status" value="1"/>
</dbReference>
<dbReference type="SUPFAM" id="SSF63520">
    <property type="entry name" value="PTS-regulatory domain, PRD"/>
    <property type="match status" value="2"/>
</dbReference>
<feature type="domain" description="PRD" evidence="7">
    <location>
        <begin position="171"/>
        <end position="280"/>
    </location>
</feature>
<accession>A0ABW9G7U2</accession>
<evidence type="ECO:0000313" key="9">
    <source>
        <dbReference type="Proteomes" id="UP001629953"/>
    </source>
</evidence>
<dbReference type="InterPro" id="IPR004341">
    <property type="entry name" value="CAT_RNA-bd_dom"/>
</dbReference>
<evidence type="ECO:0000256" key="5">
    <source>
        <dbReference type="ARBA" id="ARBA00023163"/>
    </source>
</evidence>
<dbReference type="PANTHER" id="PTHR30185">
    <property type="entry name" value="CRYPTIC BETA-GLUCOSIDE BGL OPERON ANTITERMINATOR"/>
    <property type="match status" value="1"/>
</dbReference>
<dbReference type="Gene3D" id="1.10.1790.10">
    <property type="entry name" value="PRD domain"/>
    <property type="match status" value="2"/>
</dbReference>